<name>F0WLF8_9STRA</name>
<dbReference type="EC" id="2.7.11.1" evidence="1"/>
<dbReference type="AlphaFoldDB" id="F0WLF8"/>
<feature type="chain" id="PRO_5007655443" description="non-specific serine/threonine protein kinase" evidence="9">
    <location>
        <begin position="22"/>
        <end position="199"/>
    </location>
</feature>
<dbReference type="SMART" id="SM00220">
    <property type="entry name" value="S_TKc"/>
    <property type="match status" value="1"/>
</dbReference>
<keyword evidence="4" id="KW-0547">Nucleotide-binding</keyword>
<dbReference type="InterPro" id="IPR011009">
    <property type="entry name" value="Kinase-like_dom_sf"/>
</dbReference>
<dbReference type="SUPFAM" id="SSF56112">
    <property type="entry name" value="Protein kinase-like (PK-like)"/>
    <property type="match status" value="1"/>
</dbReference>
<keyword evidence="2 11" id="KW-0723">Serine/threonine-protein kinase</keyword>
<feature type="domain" description="Protein kinase" evidence="10">
    <location>
        <begin position="1"/>
        <end position="198"/>
    </location>
</feature>
<accession>F0WLF8</accession>
<dbReference type="PANTHER" id="PTHR43895:SF32">
    <property type="entry name" value="SERINE_THREONINE-PROTEIN KINASE CHK1"/>
    <property type="match status" value="1"/>
</dbReference>
<proteinExistence type="predicted"/>
<evidence type="ECO:0000259" key="10">
    <source>
        <dbReference type="PROSITE" id="PS50011"/>
    </source>
</evidence>
<dbReference type="PANTHER" id="PTHR43895">
    <property type="entry name" value="CALCIUM/CALMODULIN-DEPENDENT PROTEIN KINASE KINASE-RELATED"/>
    <property type="match status" value="1"/>
</dbReference>
<dbReference type="PROSITE" id="PS00108">
    <property type="entry name" value="PROTEIN_KINASE_ST"/>
    <property type="match status" value="1"/>
</dbReference>
<reference evidence="11" key="1">
    <citation type="journal article" date="2011" name="PLoS Biol.">
        <title>Gene gain and loss during evolution of obligate parasitism in the white rust pathogen of Arabidopsis thaliana.</title>
        <authorList>
            <person name="Kemen E."/>
            <person name="Gardiner A."/>
            <person name="Schultz-Larsen T."/>
            <person name="Kemen A.C."/>
            <person name="Balmuth A.L."/>
            <person name="Robert-Seilaniantz A."/>
            <person name="Bailey K."/>
            <person name="Holub E."/>
            <person name="Studholme D.J."/>
            <person name="Maclean D."/>
            <person name="Jones J.D."/>
        </authorList>
    </citation>
    <scope>NUCLEOTIDE SEQUENCE</scope>
</reference>
<reference evidence="11" key="2">
    <citation type="submission" date="2011-02" db="EMBL/GenBank/DDBJ databases">
        <authorList>
            <person name="MacLean D."/>
        </authorList>
    </citation>
    <scope>NUCLEOTIDE SEQUENCE</scope>
</reference>
<evidence type="ECO:0000256" key="7">
    <source>
        <dbReference type="ARBA" id="ARBA00047899"/>
    </source>
</evidence>
<protein>
    <recommendedName>
        <fullName evidence="1">non-specific serine/threonine protein kinase</fullName>
        <ecNumber evidence="1">2.7.11.1</ecNumber>
    </recommendedName>
</protein>
<evidence type="ECO:0000256" key="2">
    <source>
        <dbReference type="ARBA" id="ARBA00022527"/>
    </source>
</evidence>
<sequence>MRKLLLFTFGNWVTGVAFCHASGICHRDLKLDNLILADEKDKSVLKIADFGLSAIVSKTRNGQPASNSNFRRLRSVVGSPYYVAPEVLNEAELGYDGTKADAWSIGVILHVMVAGVMPFGKDLLSCPRFACFRSSFSGLEHENPSYREVDSLNTQSHFANWLYPSQLSDELKRLLSQLLHPNPCSRLSVEECLQDPWVL</sequence>
<dbReference type="EMBL" id="FR824189">
    <property type="protein sequence ID" value="CCA22121.1"/>
    <property type="molecule type" value="Genomic_DNA"/>
</dbReference>
<dbReference type="EMBL" id="FR824237">
    <property type="protein sequence ID" value="CCA23387.1"/>
    <property type="molecule type" value="Genomic_DNA"/>
</dbReference>
<keyword evidence="6" id="KW-0067">ATP-binding</keyword>
<dbReference type="GO" id="GO:0005524">
    <property type="term" value="F:ATP binding"/>
    <property type="evidence" value="ECO:0007669"/>
    <property type="project" value="UniProtKB-KW"/>
</dbReference>
<keyword evidence="9" id="KW-0732">Signal</keyword>
<evidence type="ECO:0000256" key="5">
    <source>
        <dbReference type="ARBA" id="ARBA00022777"/>
    </source>
</evidence>
<evidence type="ECO:0000256" key="3">
    <source>
        <dbReference type="ARBA" id="ARBA00022679"/>
    </source>
</evidence>
<dbReference type="InterPro" id="IPR000719">
    <property type="entry name" value="Prot_kinase_dom"/>
</dbReference>
<evidence type="ECO:0000313" key="11">
    <source>
        <dbReference type="EMBL" id="CCA22121.1"/>
    </source>
</evidence>
<keyword evidence="5 11" id="KW-0418">Kinase</keyword>
<feature type="signal peptide" evidence="9">
    <location>
        <begin position="1"/>
        <end position="21"/>
    </location>
</feature>
<dbReference type="Gene3D" id="1.10.510.10">
    <property type="entry name" value="Transferase(Phosphotransferase) domain 1"/>
    <property type="match status" value="1"/>
</dbReference>
<evidence type="ECO:0000256" key="6">
    <source>
        <dbReference type="ARBA" id="ARBA00022840"/>
    </source>
</evidence>
<evidence type="ECO:0000256" key="9">
    <source>
        <dbReference type="SAM" id="SignalP"/>
    </source>
</evidence>
<evidence type="ECO:0000256" key="8">
    <source>
        <dbReference type="ARBA" id="ARBA00048679"/>
    </source>
</evidence>
<evidence type="ECO:0000313" key="12">
    <source>
        <dbReference type="EMBL" id="CCA23387.1"/>
    </source>
</evidence>
<evidence type="ECO:0000256" key="1">
    <source>
        <dbReference type="ARBA" id="ARBA00012513"/>
    </source>
</evidence>
<dbReference type="HOGENOM" id="CLU_1374406_0_0_1"/>
<dbReference type="PROSITE" id="PS50011">
    <property type="entry name" value="PROTEIN_KINASE_DOM"/>
    <property type="match status" value="1"/>
</dbReference>
<dbReference type="GO" id="GO:0007165">
    <property type="term" value="P:signal transduction"/>
    <property type="evidence" value="ECO:0007669"/>
    <property type="project" value="TreeGrafter"/>
</dbReference>
<comment type="catalytic activity">
    <reaction evidence="7">
        <text>L-threonyl-[protein] + ATP = O-phospho-L-threonyl-[protein] + ADP + H(+)</text>
        <dbReference type="Rhea" id="RHEA:46608"/>
        <dbReference type="Rhea" id="RHEA-COMP:11060"/>
        <dbReference type="Rhea" id="RHEA-COMP:11605"/>
        <dbReference type="ChEBI" id="CHEBI:15378"/>
        <dbReference type="ChEBI" id="CHEBI:30013"/>
        <dbReference type="ChEBI" id="CHEBI:30616"/>
        <dbReference type="ChEBI" id="CHEBI:61977"/>
        <dbReference type="ChEBI" id="CHEBI:456216"/>
        <dbReference type="EC" id="2.7.11.1"/>
    </reaction>
</comment>
<evidence type="ECO:0000256" key="4">
    <source>
        <dbReference type="ARBA" id="ARBA00022741"/>
    </source>
</evidence>
<organism evidence="11">
    <name type="scientific">Albugo laibachii Nc14</name>
    <dbReference type="NCBI Taxonomy" id="890382"/>
    <lineage>
        <taxon>Eukaryota</taxon>
        <taxon>Sar</taxon>
        <taxon>Stramenopiles</taxon>
        <taxon>Oomycota</taxon>
        <taxon>Peronosporomycetes</taxon>
        <taxon>Albuginales</taxon>
        <taxon>Albuginaceae</taxon>
        <taxon>Albugo</taxon>
    </lineage>
</organism>
<comment type="catalytic activity">
    <reaction evidence="8">
        <text>L-seryl-[protein] + ATP = O-phospho-L-seryl-[protein] + ADP + H(+)</text>
        <dbReference type="Rhea" id="RHEA:17989"/>
        <dbReference type="Rhea" id="RHEA-COMP:9863"/>
        <dbReference type="Rhea" id="RHEA-COMP:11604"/>
        <dbReference type="ChEBI" id="CHEBI:15378"/>
        <dbReference type="ChEBI" id="CHEBI:29999"/>
        <dbReference type="ChEBI" id="CHEBI:30616"/>
        <dbReference type="ChEBI" id="CHEBI:83421"/>
        <dbReference type="ChEBI" id="CHEBI:456216"/>
        <dbReference type="EC" id="2.7.11.1"/>
    </reaction>
</comment>
<keyword evidence="3" id="KW-0808">Transferase</keyword>
<dbReference type="InterPro" id="IPR008271">
    <property type="entry name" value="Ser/Thr_kinase_AS"/>
</dbReference>
<dbReference type="GO" id="GO:0004674">
    <property type="term" value="F:protein serine/threonine kinase activity"/>
    <property type="evidence" value="ECO:0007669"/>
    <property type="project" value="UniProtKB-KW"/>
</dbReference>
<gene>
    <name evidence="11" type="primary">AlNc14C144G7346</name>
    <name evidence="12" type="synonym">AlNc14C192G8464</name>
    <name evidence="11" type="ORF">ALNC14_082640</name>
    <name evidence="12" type="ORF">ALNC14_095310</name>
</gene>
<dbReference type="Pfam" id="PF00069">
    <property type="entry name" value="Pkinase"/>
    <property type="match status" value="1"/>
</dbReference>